<feature type="signal peptide" evidence="2">
    <location>
        <begin position="1"/>
        <end position="15"/>
    </location>
</feature>
<feature type="chain" id="PRO_5012249249" description="Transmembrane protein" evidence="2">
    <location>
        <begin position="16"/>
        <end position="426"/>
    </location>
</feature>
<feature type="transmembrane region" description="Helical" evidence="1">
    <location>
        <begin position="383"/>
        <end position="405"/>
    </location>
</feature>
<sequence length="426" mass="49356">MTLFFMILLPHLVIGNSNTFSDSRNWHISVECAIRRFEFIYPTGLRANVYPATVIFGMAFFVALLLGEYKERLEDIYEADWLLSFGLAVLHVVTGRGRRVGRQTRWYHAMLKRVEARRKLHTALKILEHKCRYYRLYFVIVDEVGESFALQLVWLLFYFSFGTGQLFAVLRNQHEAMSFGFSFGQLMPLLLFMLPILAGLEIFADESEMRTIIEQDSTNPNCNDVTPELNHELIHARKNSIYETIRMEALQEDRRDRGERRYSAELCVGEIRASLDWLLDQRHDEGCCEGNLVSKAAVDDLSLEEATCGSCAIQNFPLVYSPDFLENLAGRVNLFELTRRMYNPAAVTAGMHLYLLSSFLMTEIWVIFFYVPIYSWNVGSMTASLIATFVITFGAFMMVILNWLISLARYYRNIVMLHREEDFVSK</sequence>
<evidence type="ECO:0000313" key="4">
    <source>
        <dbReference type="Proteomes" id="UP000014074"/>
    </source>
</evidence>
<feature type="transmembrane region" description="Helical" evidence="1">
    <location>
        <begin position="349"/>
        <end position="371"/>
    </location>
</feature>
<dbReference type="HOGENOM" id="CLU_644331_0_0_1"/>
<evidence type="ECO:0000313" key="3">
    <source>
        <dbReference type="EMBL" id="EON99071.1"/>
    </source>
</evidence>
<evidence type="ECO:0008006" key="5">
    <source>
        <dbReference type="Google" id="ProtNLM"/>
    </source>
</evidence>
<protein>
    <recommendedName>
        <fullName evidence="5">Transmembrane protein</fullName>
    </recommendedName>
</protein>
<keyword evidence="1" id="KW-1133">Transmembrane helix</keyword>
<dbReference type="EMBL" id="KB933181">
    <property type="protein sequence ID" value="EON99071.1"/>
    <property type="molecule type" value="Genomic_DNA"/>
</dbReference>
<keyword evidence="1" id="KW-0812">Transmembrane</keyword>
<proteinExistence type="predicted"/>
<keyword evidence="2" id="KW-0732">Signal</keyword>
<evidence type="ECO:0000256" key="2">
    <source>
        <dbReference type="SAM" id="SignalP"/>
    </source>
</evidence>
<name>R8BID3_PHAM7</name>
<accession>R8BID3</accession>
<dbReference type="Proteomes" id="UP000014074">
    <property type="component" value="Unassembled WGS sequence"/>
</dbReference>
<evidence type="ECO:0000256" key="1">
    <source>
        <dbReference type="SAM" id="Phobius"/>
    </source>
</evidence>
<feature type="transmembrane region" description="Helical" evidence="1">
    <location>
        <begin position="179"/>
        <end position="200"/>
    </location>
</feature>
<feature type="transmembrane region" description="Helical" evidence="1">
    <location>
        <begin position="49"/>
        <end position="67"/>
    </location>
</feature>
<dbReference type="GeneID" id="19325944"/>
<dbReference type="RefSeq" id="XP_007916132.1">
    <property type="nucleotide sequence ID" value="XM_007917941.1"/>
</dbReference>
<gene>
    <name evidence="3" type="ORF">UCRPA7_5394</name>
</gene>
<dbReference type="AlphaFoldDB" id="R8BID3"/>
<organism evidence="3 4">
    <name type="scientific">Phaeoacremonium minimum (strain UCR-PA7)</name>
    <name type="common">Esca disease fungus</name>
    <name type="synonym">Togninia minima</name>
    <dbReference type="NCBI Taxonomy" id="1286976"/>
    <lineage>
        <taxon>Eukaryota</taxon>
        <taxon>Fungi</taxon>
        <taxon>Dikarya</taxon>
        <taxon>Ascomycota</taxon>
        <taxon>Pezizomycotina</taxon>
        <taxon>Sordariomycetes</taxon>
        <taxon>Sordariomycetidae</taxon>
        <taxon>Togniniales</taxon>
        <taxon>Togniniaceae</taxon>
        <taxon>Phaeoacremonium</taxon>
    </lineage>
</organism>
<keyword evidence="1" id="KW-0472">Membrane</keyword>
<feature type="transmembrane region" description="Helical" evidence="1">
    <location>
        <begin position="136"/>
        <end position="159"/>
    </location>
</feature>
<dbReference type="KEGG" id="tmn:UCRPA7_5394"/>
<reference evidence="4" key="1">
    <citation type="journal article" date="2013" name="Genome Announc.">
        <title>Draft genome sequence of the ascomycete Phaeoacremonium aleophilum strain UCR-PA7, a causal agent of the esca disease complex in grapevines.</title>
        <authorList>
            <person name="Blanco-Ulate B."/>
            <person name="Rolshausen P."/>
            <person name="Cantu D."/>
        </authorList>
    </citation>
    <scope>NUCLEOTIDE SEQUENCE [LARGE SCALE GENOMIC DNA]</scope>
    <source>
        <strain evidence="4">UCR-PA7</strain>
    </source>
</reference>
<keyword evidence="4" id="KW-1185">Reference proteome</keyword>